<organism evidence="4 5">
    <name type="scientific">Cyclocybe aegerita</name>
    <name type="common">Black poplar mushroom</name>
    <name type="synonym">Agrocybe aegerita</name>
    <dbReference type="NCBI Taxonomy" id="1973307"/>
    <lineage>
        <taxon>Eukaryota</taxon>
        <taxon>Fungi</taxon>
        <taxon>Dikarya</taxon>
        <taxon>Basidiomycota</taxon>
        <taxon>Agaricomycotina</taxon>
        <taxon>Agaricomycetes</taxon>
        <taxon>Agaricomycetidae</taxon>
        <taxon>Agaricales</taxon>
        <taxon>Agaricineae</taxon>
        <taxon>Bolbitiaceae</taxon>
        <taxon>Cyclocybe</taxon>
    </lineage>
</organism>
<comment type="caution">
    <text evidence="4">The sequence shown here is derived from an EMBL/GenBank/DDBJ whole genome shotgun (WGS) entry which is preliminary data.</text>
</comment>
<dbReference type="EMBL" id="CACVBS010000046">
    <property type="protein sequence ID" value="CAA7264978.1"/>
    <property type="molecule type" value="Genomic_DNA"/>
</dbReference>
<sequence length="210" mass="23102">MDPDFDLESLVHVEQTFYEAGYADGHAHGRIHGLIEGRALGREKGFEMWEELGFYEGFARTWGAILVKTGKADDRANQHIRHLLELIAQFPRVNPSSTSASAASSSSSSTSPKEEEKDLDISKLQRQIRSRYKALCSSLGVRPRLLSAEIAALDREDGSPSPQEDTGMNLDHDGGDGMGKRMAKGSVIPVWKIDNATGTRKAVTNQDLNF</sequence>
<keyword evidence="5" id="KW-1185">Reference proteome</keyword>
<feature type="domain" description="Essential protein Yae1 N-terminal" evidence="3">
    <location>
        <begin position="21"/>
        <end position="59"/>
    </location>
</feature>
<dbReference type="Pfam" id="PF09811">
    <property type="entry name" value="Yae1_N"/>
    <property type="match status" value="1"/>
</dbReference>
<reference evidence="4 5" key="1">
    <citation type="submission" date="2020-01" db="EMBL/GenBank/DDBJ databases">
        <authorList>
            <person name="Gupta K D."/>
        </authorList>
    </citation>
    <scope>NUCLEOTIDE SEQUENCE [LARGE SCALE GENOMIC DNA]</scope>
</reference>
<dbReference type="Proteomes" id="UP000467700">
    <property type="component" value="Unassembled WGS sequence"/>
</dbReference>
<dbReference type="AlphaFoldDB" id="A0A8S0W6Q8"/>
<dbReference type="InterPro" id="IPR019191">
    <property type="entry name" value="Essential_protein_Yae1_N"/>
</dbReference>
<feature type="region of interest" description="Disordered" evidence="2">
    <location>
        <begin position="95"/>
        <end position="122"/>
    </location>
</feature>
<comment type="similarity">
    <text evidence="1">Belongs to the LTO1 family.</text>
</comment>
<dbReference type="OrthoDB" id="48036at2759"/>
<dbReference type="PANTHER" id="PTHR28532:SF1">
    <property type="entry name" value="ORAL CANCER OVEREXPRESSED 1"/>
    <property type="match status" value="1"/>
</dbReference>
<evidence type="ECO:0000259" key="3">
    <source>
        <dbReference type="Pfam" id="PF09811"/>
    </source>
</evidence>
<proteinExistence type="inferred from homology"/>
<protein>
    <recommendedName>
        <fullName evidence="3">Essential protein Yae1 N-terminal domain-containing protein</fullName>
    </recommendedName>
</protein>
<evidence type="ECO:0000313" key="5">
    <source>
        <dbReference type="Proteomes" id="UP000467700"/>
    </source>
</evidence>
<evidence type="ECO:0000313" key="4">
    <source>
        <dbReference type="EMBL" id="CAA7264978.1"/>
    </source>
</evidence>
<accession>A0A8S0W6Q8</accession>
<feature type="compositionally biased region" description="Low complexity" evidence="2">
    <location>
        <begin position="96"/>
        <end position="111"/>
    </location>
</feature>
<evidence type="ECO:0000256" key="2">
    <source>
        <dbReference type="SAM" id="MobiDB-lite"/>
    </source>
</evidence>
<name>A0A8S0W6Q8_CYCAE</name>
<dbReference type="PANTHER" id="PTHR28532">
    <property type="entry name" value="GEO13458P1"/>
    <property type="match status" value="1"/>
</dbReference>
<gene>
    <name evidence="4" type="ORF">AAE3_LOCUS7339</name>
</gene>
<feature type="compositionally biased region" description="Basic and acidic residues" evidence="2">
    <location>
        <begin position="112"/>
        <end position="122"/>
    </location>
</feature>
<evidence type="ECO:0000256" key="1">
    <source>
        <dbReference type="ARBA" id="ARBA00038090"/>
    </source>
</evidence>
<dbReference type="InterPro" id="IPR052436">
    <property type="entry name" value="LTO1_adapter"/>
</dbReference>